<accession>A0ABQ9XPK2</accession>
<feature type="region of interest" description="Disordered" evidence="2">
    <location>
        <begin position="377"/>
        <end position="420"/>
    </location>
</feature>
<keyword evidence="4" id="KW-1185">Reference proteome</keyword>
<feature type="coiled-coil region" evidence="1">
    <location>
        <begin position="439"/>
        <end position="532"/>
    </location>
</feature>
<keyword evidence="1" id="KW-0175">Coiled coil</keyword>
<feature type="coiled-coil region" evidence="1">
    <location>
        <begin position="277"/>
        <end position="344"/>
    </location>
</feature>
<sequence>MSDSQEIASLRTDNLRLRDRTRALELQVSSLQQQINDSLLSSQRKLEEAQEQLRIVKNENVHLLDYYKVYEALDEKIRKAYIDLRDLTMETLSNADRNREEKELGNTPILILFDSIMHHLEILLNFRRQYEKEFDYDAQRKLYDESAITSLKNEIEKLRSTITGHAEILSMSIARIPTTRDTQTIIQNAKGTIDVLRTDNEQLVTALKETRSSLHEEQNAMERAKVTIKQQQSRLLKIAQLESRIHFLKTQHAHQLAQITSLHNVEKNSKTKIDRQKFGMELDNERLRREISDLKTELQSFKSDIPHQRIVSYEASLKRQEVLIKRKDEEIMMLKRDLRKVQQAGEILAKRNVTMKEEYDSLFEAATEEKKRVTSMLLSTTSQSMDGDRPRSKKRARSSSAMSMRRGTSASGPPKTDYSVVSGLISETPPEERVYRRIIQAQETKIQSLSNEVRRLLALDRKTKILEETRSREKARYENELAAMKMEKMALARRPNSSTMKRDPSSLTPAQIEQLIQRNLELEEQLKDYKNVRAVNETITQAYERVLHSTQDERPSETPNQTTANSTMSNHINMRRSTIFRTSRTKP</sequence>
<reference evidence="3 4" key="1">
    <citation type="journal article" date="2022" name="bioRxiv">
        <title>Genomics of Preaxostyla Flagellates Illuminates Evolutionary Transitions and the Path Towards Mitochondrial Loss.</title>
        <authorList>
            <person name="Novak L.V.F."/>
            <person name="Treitli S.C."/>
            <person name="Pyrih J."/>
            <person name="Halakuc P."/>
            <person name="Pipaliya S.V."/>
            <person name="Vacek V."/>
            <person name="Brzon O."/>
            <person name="Soukal P."/>
            <person name="Eme L."/>
            <person name="Dacks J.B."/>
            <person name="Karnkowska A."/>
            <person name="Elias M."/>
            <person name="Hampl V."/>
        </authorList>
    </citation>
    <scope>NUCLEOTIDE SEQUENCE [LARGE SCALE GENOMIC DNA]</scope>
    <source>
        <strain evidence="3">NAU3</strain>
        <tissue evidence="3">Gut</tissue>
    </source>
</reference>
<evidence type="ECO:0000313" key="4">
    <source>
        <dbReference type="Proteomes" id="UP001281761"/>
    </source>
</evidence>
<feature type="region of interest" description="Disordered" evidence="2">
    <location>
        <begin position="548"/>
        <end position="587"/>
    </location>
</feature>
<organism evidence="3 4">
    <name type="scientific">Blattamonas nauphoetae</name>
    <dbReference type="NCBI Taxonomy" id="2049346"/>
    <lineage>
        <taxon>Eukaryota</taxon>
        <taxon>Metamonada</taxon>
        <taxon>Preaxostyla</taxon>
        <taxon>Oxymonadida</taxon>
        <taxon>Blattamonas</taxon>
    </lineage>
</organism>
<evidence type="ECO:0000313" key="3">
    <source>
        <dbReference type="EMBL" id="KAK2953435.1"/>
    </source>
</evidence>
<evidence type="ECO:0000256" key="2">
    <source>
        <dbReference type="SAM" id="MobiDB-lite"/>
    </source>
</evidence>
<name>A0ABQ9XPK2_9EUKA</name>
<protein>
    <submittedName>
        <fullName evidence="3">Uncharacterized protein</fullName>
    </submittedName>
</protein>
<evidence type="ECO:0000256" key="1">
    <source>
        <dbReference type="SAM" id="Coils"/>
    </source>
</evidence>
<gene>
    <name evidence="3" type="ORF">BLNAU_11569</name>
</gene>
<dbReference type="EMBL" id="JARBJD010000091">
    <property type="protein sequence ID" value="KAK2953435.1"/>
    <property type="molecule type" value="Genomic_DNA"/>
</dbReference>
<proteinExistence type="predicted"/>
<dbReference type="Proteomes" id="UP001281761">
    <property type="component" value="Unassembled WGS sequence"/>
</dbReference>
<feature type="coiled-coil region" evidence="1">
    <location>
        <begin position="207"/>
        <end position="234"/>
    </location>
</feature>
<feature type="compositionally biased region" description="Polar residues" evidence="2">
    <location>
        <begin position="557"/>
        <end position="587"/>
    </location>
</feature>
<feature type="coiled-coil region" evidence="1">
    <location>
        <begin position="14"/>
        <end position="90"/>
    </location>
</feature>
<comment type="caution">
    <text evidence="3">The sequence shown here is derived from an EMBL/GenBank/DDBJ whole genome shotgun (WGS) entry which is preliminary data.</text>
</comment>